<evidence type="ECO:0000313" key="8">
    <source>
        <dbReference type="EMBL" id="TCN42404.1"/>
    </source>
</evidence>
<proteinExistence type="predicted"/>
<feature type="chain" id="PRO_5020564218" evidence="6">
    <location>
        <begin position="34"/>
        <end position="1126"/>
    </location>
</feature>
<feature type="domain" description="Cytochrome c" evidence="7">
    <location>
        <begin position="190"/>
        <end position="299"/>
    </location>
</feature>
<sequence length="1126" mass="123342">MRMFRTSFFSPGARLAAAFGLAVAAFCPTGALAVDQFAPDAFGTYKADAENGKLLFNAAGCGACHGSGDNIELLSGGMEMQTAIGKFFAPNISAHPNGIGGWSNADFLNAVMVGLKRNGDNLYPVMPYTSYGGMKPEDVLDIKAYIETLPQSDAASKEHEIAFPFSRQTTITLWKRSHFTVPAYQPREETQMERGRYLIENVGGCGDCHTPRTTTYGLDLARAYEGEKGLTGAVAPDITKARMSGLASHEVFTRGLINEGKKLSGSPLSDPVMRRIAQGLSTLSDEDKQAMYAFLADREVKVTPVETSTAPVCSEATAESALTAGGGSAEFASAADAFIGKYCRNCHGPGESSQGSFPAGDLASIAANPAFVTPGDAAKSLLYTSVTSGRMPLGKRPDDAEVQSLANWINSLNKEAIPTAVSATKTERSRPMLKYLDFVELALRDISKVDEHDQPFMRYFSYRDQYNGMMSCESHETFLKRMRVLAGGFKKLLNSLSYGPDLVLPEEVAGSDGLLVRVDLRDLEWSQEDYDFLINEYFYGVDPVSDAQLHSLAKATQTQLPIMRVDWFMSNGARPKVYNRLMKLPTNIAELEKRFGVPVEQNIERRRIVRAGFADGSSGVSDHNRMLERHDMPFGGYYWKSYDFAGDVGRQVLKRFPAGPEGVRLKAGLQAFEHDGGEMIFSLPNGMQGYYLSTNKGDQLDVGPTSIVSFRKRPIGKGVEIINARSCFDCHFDGILSKRDQIREHIETSTLFSKDQQDELLAVYVPQEELNEVYKRDTDRFVAALDRLGITEPTAGGGKTSLKAPGGAEIFTYFADKYEDELNFEQLAAEFDMTPEEFSSDIRRLTDVNALRIGLDWVATLEAGATIPRVEVEEQYAYMLQPLLQLEPLKRGVNSDAYAGQQSADNSAYQQQQQQSGYQQPEQKQEQAAGNDAYQQQPEQKQEQASGTDYQQKPADQAAGGDQYAKPEEKAYVPAYKQDDKAQAEKVKLAVHVASTSAKVGDYLAFELSTNHACELQVMYVEDTGNVEIIPDVMIGNTTLNAGERRLIPQPGTGNLTFDSPSPGETMIAYCRIGGLGDQKLTAEKAKELAASTKQPVTRGLAINLAKQAEKDNGASGVQMVTFEIK</sequence>
<feature type="signal peptide" evidence="6">
    <location>
        <begin position="1"/>
        <end position="33"/>
    </location>
</feature>
<comment type="caution">
    <text evidence="8">The sequence shown here is derived from an EMBL/GenBank/DDBJ whole genome shotgun (WGS) entry which is preliminary data.</text>
</comment>
<name>A0A4R2CSD1_SHIGR</name>
<keyword evidence="6" id="KW-0732">Signal</keyword>
<feature type="domain" description="Cytochrome c" evidence="7">
    <location>
        <begin position="329"/>
        <end position="413"/>
    </location>
</feature>
<dbReference type="GO" id="GO:0020037">
    <property type="term" value="F:heme binding"/>
    <property type="evidence" value="ECO:0007669"/>
    <property type="project" value="InterPro"/>
</dbReference>
<gene>
    <name evidence="8" type="ORF">EV665_112139</name>
</gene>
<dbReference type="PANTHER" id="PTHR35008:SF8">
    <property type="entry name" value="ALCOHOL DEHYDROGENASE CYTOCHROME C SUBUNIT"/>
    <property type="match status" value="1"/>
</dbReference>
<dbReference type="InterPro" id="IPR036909">
    <property type="entry name" value="Cyt_c-like_dom_sf"/>
</dbReference>
<evidence type="ECO:0000256" key="4">
    <source>
        <dbReference type="PROSITE-ProRule" id="PRU00433"/>
    </source>
</evidence>
<feature type="region of interest" description="Disordered" evidence="5">
    <location>
        <begin position="899"/>
        <end position="965"/>
    </location>
</feature>
<evidence type="ECO:0000256" key="5">
    <source>
        <dbReference type="SAM" id="MobiDB-lite"/>
    </source>
</evidence>
<keyword evidence="1 4" id="KW-0349">Heme</keyword>
<reference evidence="8 9" key="1">
    <citation type="submission" date="2019-03" db="EMBL/GenBank/DDBJ databases">
        <title>Genomic Encyclopedia of Type Strains, Phase IV (KMG-IV): sequencing the most valuable type-strain genomes for metagenomic binning, comparative biology and taxonomic classification.</title>
        <authorList>
            <person name="Goeker M."/>
        </authorList>
    </citation>
    <scope>NUCLEOTIDE SEQUENCE [LARGE SCALE GENOMIC DNA]</scope>
    <source>
        <strain evidence="8 9">DSM 18401</strain>
    </source>
</reference>
<evidence type="ECO:0000259" key="7">
    <source>
        <dbReference type="PROSITE" id="PS51007"/>
    </source>
</evidence>
<dbReference type="PROSITE" id="PS51007">
    <property type="entry name" value="CYTC"/>
    <property type="match status" value="3"/>
</dbReference>
<dbReference type="Gene3D" id="1.10.760.10">
    <property type="entry name" value="Cytochrome c-like domain"/>
    <property type="match status" value="2"/>
</dbReference>
<dbReference type="RefSeq" id="WP_162853102.1">
    <property type="nucleotide sequence ID" value="NZ_BAABEI010000012.1"/>
</dbReference>
<dbReference type="InterPro" id="IPR051459">
    <property type="entry name" value="Cytochrome_c-type_DH"/>
</dbReference>
<evidence type="ECO:0000256" key="1">
    <source>
        <dbReference type="ARBA" id="ARBA00022617"/>
    </source>
</evidence>
<evidence type="ECO:0000313" key="9">
    <source>
        <dbReference type="Proteomes" id="UP000295351"/>
    </source>
</evidence>
<dbReference type="PANTHER" id="PTHR35008">
    <property type="entry name" value="BLL4482 PROTEIN-RELATED"/>
    <property type="match status" value="1"/>
</dbReference>
<evidence type="ECO:0000256" key="6">
    <source>
        <dbReference type="SAM" id="SignalP"/>
    </source>
</evidence>
<keyword evidence="2 4" id="KW-0479">Metal-binding</keyword>
<keyword evidence="9" id="KW-1185">Reference proteome</keyword>
<feature type="compositionally biased region" description="Low complexity" evidence="5">
    <location>
        <begin position="901"/>
        <end position="939"/>
    </location>
</feature>
<evidence type="ECO:0000256" key="2">
    <source>
        <dbReference type="ARBA" id="ARBA00022723"/>
    </source>
</evidence>
<organism evidence="8 9">
    <name type="scientific">Shinella granuli</name>
    <dbReference type="NCBI Taxonomy" id="323621"/>
    <lineage>
        <taxon>Bacteria</taxon>
        <taxon>Pseudomonadati</taxon>
        <taxon>Pseudomonadota</taxon>
        <taxon>Alphaproteobacteria</taxon>
        <taxon>Hyphomicrobiales</taxon>
        <taxon>Rhizobiaceae</taxon>
        <taxon>Shinella</taxon>
    </lineage>
</organism>
<dbReference type="GO" id="GO:0046872">
    <property type="term" value="F:metal ion binding"/>
    <property type="evidence" value="ECO:0007669"/>
    <property type="project" value="UniProtKB-KW"/>
</dbReference>
<keyword evidence="3 4" id="KW-0408">Iron</keyword>
<dbReference type="SUPFAM" id="SSF46626">
    <property type="entry name" value="Cytochrome c"/>
    <property type="match status" value="3"/>
</dbReference>
<feature type="domain" description="Cytochrome c" evidence="7">
    <location>
        <begin position="47"/>
        <end position="150"/>
    </location>
</feature>
<dbReference type="GO" id="GO:0009055">
    <property type="term" value="F:electron transfer activity"/>
    <property type="evidence" value="ECO:0007669"/>
    <property type="project" value="InterPro"/>
</dbReference>
<dbReference type="Pfam" id="PF00034">
    <property type="entry name" value="Cytochrom_C"/>
    <property type="match status" value="1"/>
</dbReference>
<dbReference type="Proteomes" id="UP000295351">
    <property type="component" value="Unassembled WGS sequence"/>
</dbReference>
<evidence type="ECO:0000256" key="3">
    <source>
        <dbReference type="ARBA" id="ARBA00023004"/>
    </source>
</evidence>
<accession>A0A4R2CSD1</accession>
<dbReference type="EMBL" id="SLVX01000012">
    <property type="protein sequence ID" value="TCN42404.1"/>
    <property type="molecule type" value="Genomic_DNA"/>
</dbReference>
<dbReference type="InterPro" id="IPR009056">
    <property type="entry name" value="Cyt_c-like_dom"/>
</dbReference>
<protein>
    <submittedName>
        <fullName evidence="8">Cytochrome c</fullName>
    </submittedName>
</protein>
<dbReference type="AlphaFoldDB" id="A0A4R2CSD1"/>